<keyword evidence="1 2" id="KW-0808">Transferase</keyword>
<evidence type="ECO:0000313" key="2">
    <source>
        <dbReference type="EMBL" id="OAG02038.1"/>
    </source>
</evidence>
<dbReference type="GO" id="GO:0008168">
    <property type="term" value="F:methyltransferase activity"/>
    <property type="evidence" value="ECO:0007669"/>
    <property type="project" value="UniProtKB-KW"/>
</dbReference>
<dbReference type="GeneID" id="28758252"/>
<evidence type="ECO:0000313" key="3">
    <source>
        <dbReference type="Proteomes" id="UP000077069"/>
    </source>
</evidence>
<dbReference type="Proteomes" id="UP000077069">
    <property type="component" value="Unassembled WGS sequence"/>
</dbReference>
<dbReference type="CDD" id="cd02440">
    <property type="entry name" value="AdoMet_MTases"/>
    <property type="match status" value="1"/>
</dbReference>
<dbReference type="EMBL" id="KV441556">
    <property type="protein sequence ID" value="OAG02038.1"/>
    <property type="molecule type" value="Genomic_DNA"/>
</dbReference>
<gene>
    <name evidence="2" type="ORF">CC84DRAFT_1098407</name>
</gene>
<dbReference type="InParanoid" id="A0A177C5J1"/>
<dbReference type="Pfam" id="PF13489">
    <property type="entry name" value="Methyltransf_23"/>
    <property type="match status" value="1"/>
</dbReference>
<dbReference type="SUPFAM" id="SSF53335">
    <property type="entry name" value="S-adenosyl-L-methionine-dependent methyltransferases"/>
    <property type="match status" value="1"/>
</dbReference>
<dbReference type="AlphaFoldDB" id="A0A177C5J1"/>
<evidence type="ECO:0000256" key="1">
    <source>
        <dbReference type="ARBA" id="ARBA00022679"/>
    </source>
</evidence>
<proteinExistence type="predicted"/>
<dbReference type="InterPro" id="IPR029063">
    <property type="entry name" value="SAM-dependent_MTases_sf"/>
</dbReference>
<keyword evidence="2" id="KW-0489">Methyltransferase</keyword>
<dbReference type="RefSeq" id="XP_018032403.1">
    <property type="nucleotide sequence ID" value="XM_018174766.1"/>
</dbReference>
<dbReference type="GO" id="GO:0032259">
    <property type="term" value="P:methylation"/>
    <property type="evidence" value="ECO:0007669"/>
    <property type="project" value="UniProtKB-KW"/>
</dbReference>
<dbReference type="Gene3D" id="3.40.50.150">
    <property type="entry name" value="Vaccinia Virus protein VP39"/>
    <property type="match status" value="1"/>
</dbReference>
<dbReference type="PANTHER" id="PTHR43861:SF3">
    <property type="entry name" value="PUTATIVE (AFU_ORTHOLOGUE AFUA_2G14390)-RELATED"/>
    <property type="match status" value="1"/>
</dbReference>
<organism evidence="2 3">
    <name type="scientific">Paraphaeosphaeria sporulosa</name>
    <dbReference type="NCBI Taxonomy" id="1460663"/>
    <lineage>
        <taxon>Eukaryota</taxon>
        <taxon>Fungi</taxon>
        <taxon>Dikarya</taxon>
        <taxon>Ascomycota</taxon>
        <taxon>Pezizomycotina</taxon>
        <taxon>Dothideomycetes</taxon>
        <taxon>Pleosporomycetidae</taxon>
        <taxon>Pleosporales</taxon>
        <taxon>Massarineae</taxon>
        <taxon>Didymosphaeriaceae</taxon>
        <taxon>Paraphaeosphaeria</taxon>
    </lineage>
</organism>
<protein>
    <submittedName>
        <fullName evidence="2">S-adenosyl-L-methionine-dependent methyltransferase</fullName>
    </submittedName>
</protein>
<dbReference type="STRING" id="1460663.A0A177C5J1"/>
<accession>A0A177C5J1</accession>
<keyword evidence="3" id="KW-1185">Reference proteome</keyword>
<sequence>MSDLTESSQQVNNQRFNAEAAQWDANKKHAEGVTKAFDAIQRYIPAFADGTSKALDVLEIGCGTGLLSFLLAPHVRSLVGVDTADAMVDAFNAKTAALPDPCAANLAAVNVQVHSADDVHLQGAAAALALDRGESGEDLPYRFDLVVSHLTLHHIPELGDLLRTLRDCLRPGGLLALTDYEDFGEDAVAFHPASKRAGVERHGIRKREMEDVIDGVGFNEVRVERAFSLRKEVETEGREGTREMDFPFLICLAKK</sequence>
<dbReference type="OrthoDB" id="66144at2759"/>
<dbReference type="PANTHER" id="PTHR43861">
    <property type="entry name" value="TRANS-ACONITATE 2-METHYLTRANSFERASE-RELATED"/>
    <property type="match status" value="1"/>
</dbReference>
<name>A0A177C5J1_9PLEO</name>
<reference evidence="2 3" key="1">
    <citation type="submission" date="2016-05" db="EMBL/GenBank/DDBJ databases">
        <title>Comparative analysis of secretome profiles of manganese(II)-oxidizing ascomycete fungi.</title>
        <authorList>
            <consortium name="DOE Joint Genome Institute"/>
            <person name="Zeiner C.A."/>
            <person name="Purvine S.O."/>
            <person name="Zink E.M."/>
            <person name="Wu S."/>
            <person name="Pasa-Tolic L."/>
            <person name="Chaput D.L."/>
            <person name="Haridas S."/>
            <person name="Grigoriev I.V."/>
            <person name="Santelli C.M."/>
            <person name="Hansel C.M."/>
        </authorList>
    </citation>
    <scope>NUCLEOTIDE SEQUENCE [LARGE SCALE GENOMIC DNA]</scope>
    <source>
        <strain evidence="2 3">AP3s5-JAC2a</strain>
    </source>
</reference>